<evidence type="ECO:0000256" key="1">
    <source>
        <dbReference type="SAM" id="MobiDB-lite"/>
    </source>
</evidence>
<dbReference type="OrthoDB" id="8854536at2"/>
<proteinExistence type="predicted"/>
<dbReference type="Proteomes" id="UP000318995">
    <property type="component" value="Unassembled WGS sequence"/>
</dbReference>
<reference evidence="2 3" key="1">
    <citation type="submission" date="2019-02" db="EMBL/GenBank/DDBJ databases">
        <title>Deep-cultivation of Planctomycetes and their phenomic and genomic characterization uncovers novel biology.</title>
        <authorList>
            <person name="Wiegand S."/>
            <person name="Jogler M."/>
            <person name="Boedeker C."/>
            <person name="Pinto D."/>
            <person name="Vollmers J."/>
            <person name="Rivas-Marin E."/>
            <person name="Kohn T."/>
            <person name="Peeters S.H."/>
            <person name="Heuer A."/>
            <person name="Rast P."/>
            <person name="Oberbeckmann S."/>
            <person name="Bunk B."/>
            <person name="Jeske O."/>
            <person name="Meyerdierks A."/>
            <person name="Storesund J.E."/>
            <person name="Kallscheuer N."/>
            <person name="Luecker S."/>
            <person name="Lage O.M."/>
            <person name="Pohl T."/>
            <person name="Merkel B.J."/>
            <person name="Hornburger P."/>
            <person name="Mueller R.-W."/>
            <person name="Bruemmer F."/>
            <person name="Labrenz M."/>
            <person name="Spormann A.M."/>
            <person name="Op Den Camp H."/>
            <person name="Overmann J."/>
            <person name="Amann R."/>
            <person name="Jetten M.S.M."/>
            <person name="Mascher T."/>
            <person name="Medema M.H."/>
            <person name="Devos D.P."/>
            <person name="Kaster A.-K."/>
            <person name="Ovreas L."/>
            <person name="Rohde M."/>
            <person name="Galperin M.Y."/>
            <person name="Jogler C."/>
        </authorList>
    </citation>
    <scope>NUCLEOTIDE SEQUENCE [LARGE SCALE GENOMIC DNA]</scope>
    <source>
        <strain evidence="2 3">Pla111</strain>
    </source>
</reference>
<evidence type="ECO:0000313" key="2">
    <source>
        <dbReference type="EMBL" id="TWT47579.1"/>
    </source>
</evidence>
<feature type="region of interest" description="Disordered" evidence="1">
    <location>
        <begin position="62"/>
        <end position="91"/>
    </location>
</feature>
<dbReference type="Pfam" id="PF07661">
    <property type="entry name" value="MORN_2"/>
    <property type="match status" value="3"/>
</dbReference>
<evidence type="ECO:0000313" key="3">
    <source>
        <dbReference type="Proteomes" id="UP000318995"/>
    </source>
</evidence>
<keyword evidence="3" id="KW-1185">Reference proteome</keyword>
<name>A0A5C5WBX0_9BACT</name>
<dbReference type="SUPFAM" id="SSF82185">
    <property type="entry name" value="Histone H3 K4-specific methyltransferase SET7/9 N-terminal domain"/>
    <property type="match status" value="2"/>
</dbReference>
<gene>
    <name evidence="2" type="ORF">Pla111_11940</name>
</gene>
<dbReference type="EMBL" id="SJPH01000002">
    <property type="protein sequence ID" value="TWT47579.1"/>
    <property type="molecule type" value="Genomic_DNA"/>
</dbReference>
<protein>
    <submittedName>
        <fullName evidence="2">MORN repeat variant</fullName>
    </submittedName>
</protein>
<accession>A0A5C5WBX0</accession>
<dbReference type="InterPro" id="IPR011652">
    <property type="entry name" value="MORN_2"/>
</dbReference>
<feature type="compositionally biased region" description="Pro residues" evidence="1">
    <location>
        <begin position="74"/>
        <end position="90"/>
    </location>
</feature>
<dbReference type="RefSeq" id="WP_146572297.1">
    <property type="nucleotide sequence ID" value="NZ_SJPH01000002.1"/>
</dbReference>
<sequence length="298" mass="33325">MAAAHDSLTLHTLTRRPVPCSPPVAVCRHNPSAVARAVLRLMLVMVACLAIASDTAAQSAKKAAPGTLEVEPYTGPPIYLPQTEQPPPPSAVETQTLKQNYEGTDIPRFERGLIRYSDESVKSDGIIKEYFSNGQLFVEGQYSKGQPTGEWTYYHKNGQIAKRVTFVSGRPDGKVDLLREDGKRLATRQYANGKRDSVWTYFDETGEQPLREERYTSGKADGEWKSWYTNGQMRQVTTFKDGSLNGVAKEWGKLGEQRAVAEFKDGKRHGKTTQWQPDGKVIERLYDEGKLVDQSKPE</sequence>
<dbReference type="Gene3D" id="2.20.110.10">
    <property type="entry name" value="Histone H3 K4-specific methyltransferase SET7/9 N-terminal domain"/>
    <property type="match status" value="2"/>
</dbReference>
<organism evidence="2 3">
    <name type="scientific">Botrimarina hoheduenensis</name>
    <dbReference type="NCBI Taxonomy" id="2528000"/>
    <lineage>
        <taxon>Bacteria</taxon>
        <taxon>Pseudomonadati</taxon>
        <taxon>Planctomycetota</taxon>
        <taxon>Planctomycetia</taxon>
        <taxon>Pirellulales</taxon>
        <taxon>Lacipirellulaceae</taxon>
        <taxon>Botrimarina</taxon>
    </lineage>
</organism>
<comment type="caution">
    <text evidence="2">The sequence shown here is derived from an EMBL/GenBank/DDBJ whole genome shotgun (WGS) entry which is preliminary data.</text>
</comment>
<dbReference type="AlphaFoldDB" id="A0A5C5WBX0"/>